<evidence type="ECO:0000313" key="6">
    <source>
        <dbReference type="Proteomes" id="UP000799750"/>
    </source>
</evidence>
<evidence type="ECO:0000256" key="1">
    <source>
        <dbReference type="ARBA" id="ARBA00005725"/>
    </source>
</evidence>
<organism evidence="5 6">
    <name type="scientific">Lophium mytilinum</name>
    <dbReference type="NCBI Taxonomy" id="390894"/>
    <lineage>
        <taxon>Eukaryota</taxon>
        <taxon>Fungi</taxon>
        <taxon>Dikarya</taxon>
        <taxon>Ascomycota</taxon>
        <taxon>Pezizomycotina</taxon>
        <taxon>Dothideomycetes</taxon>
        <taxon>Pleosporomycetidae</taxon>
        <taxon>Mytilinidiales</taxon>
        <taxon>Mytilinidiaceae</taxon>
        <taxon>Lophium</taxon>
    </lineage>
</organism>
<evidence type="ECO:0000259" key="4">
    <source>
        <dbReference type="Pfam" id="PF13460"/>
    </source>
</evidence>
<accession>A0A6A6QSP1</accession>
<dbReference type="Pfam" id="PF13460">
    <property type="entry name" value="NAD_binding_10"/>
    <property type="match status" value="1"/>
</dbReference>
<comment type="similarity">
    <text evidence="1">Belongs to the NmrA-type oxidoreductase family. Isoflavone reductase subfamily.</text>
</comment>
<dbReference type="InterPro" id="IPR051609">
    <property type="entry name" value="NmrA/Isoflavone_reductase-like"/>
</dbReference>
<dbReference type="PANTHER" id="PTHR47706:SF4">
    <property type="entry name" value="NMRA-LIKE DOMAIN-CONTAINING PROTEIN"/>
    <property type="match status" value="1"/>
</dbReference>
<keyword evidence="2" id="KW-0521">NADP</keyword>
<evidence type="ECO:0000313" key="5">
    <source>
        <dbReference type="EMBL" id="KAF2495431.1"/>
    </source>
</evidence>
<dbReference type="AlphaFoldDB" id="A0A6A6QSP1"/>
<dbReference type="EMBL" id="MU004189">
    <property type="protein sequence ID" value="KAF2495431.1"/>
    <property type="molecule type" value="Genomic_DNA"/>
</dbReference>
<protein>
    <submittedName>
        <fullName evidence="5">NAD(P)-binding protein</fullName>
    </submittedName>
</protein>
<keyword evidence="6" id="KW-1185">Reference proteome</keyword>
<dbReference type="GO" id="GO:0016491">
    <property type="term" value="F:oxidoreductase activity"/>
    <property type="evidence" value="ECO:0007669"/>
    <property type="project" value="UniProtKB-KW"/>
</dbReference>
<name>A0A6A6QSP1_9PEZI</name>
<evidence type="ECO:0000256" key="2">
    <source>
        <dbReference type="ARBA" id="ARBA00022857"/>
    </source>
</evidence>
<dbReference type="OrthoDB" id="10000533at2759"/>
<dbReference type="InterPro" id="IPR036291">
    <property type="entry name" value="NAD(P)-bd_dom_sf"/>
</dbReference>
<proteinExistence type="inferred from homology"/>
<evidence type="ECO:0000256" key="3">
    <source>
        <dbReference type="ARBA" id="ARBA00023002"/>
    </source>
</evidence>
<keyword evidence="3" id="KW-0560">Oxidoreductase</keyword>
<gene>
    <name evidence="5" type="ORF">BU16DRAFT_572767</name>
</gene>
<dbReference type="PANTHER" id="PTHR47706">
    <property type="entry name" value="NMRA-LIKE FAMILY PROTEIN"/>
    <property type="match status" value="1"/>
</dbReference>
<sequence length="315" mass="34393">MSTIVAVAGGSSGLGRTIVDALKADGRYEVLILGRKTNPKLEEESGARVLAADYTSVDALVALLEANKIAVVISTVKSLVDTTPEFNLIKAAARSNVTKRFIPNAWSALEFKHEFKSLPIAVARLQALDELKKTTLEWTAIYPGIFMESFVQGLPTHLTVYPLEVDVENNTAGLPVKGEGPISLTYSRDIAKYVASLLSLDKWEQSYFITADVKTWNEIVAAAEVGKGVKFNVSYDSVEKLQRGEVTDLPGYAKMYEAFGGEAAKPIVQGIFAQYGLWMEKGIFKYKGGTFLNDVFPEIKPLTLEEAWKKAGGKA</sequence>
<dbReference type="SUPFAM" id="SSF51735">
    <property type="entry name" value="NAD(P)-binding Rossmann-fold domains"/>
    <property type="match status" value="1"/>
</dbReference>
<reference evidence="5" key="1">
    <citation type="journal article" date="2020" name="Stud. Mycol.">
        <title>101 Dothideomycetes genomes: a test case for predicting lifestyles and emergence of pathogens.</title>
        <authorList>
            <person name="Haridas S."/>
            <person name="Albert R."/>
            <person name="Binder M."/>
            <person name="Bloem J."/>
            <person name="Labutti K."/>
            <person name="Salamov A."/>
            <person name="Andreopoulos B."/>
            <person name="Baker S."/>
            <person name="Barry K."/>
            <person name="Bills G."/>
            <person name="Bluhm B."/>
            <person name="Cannon C."/>
            <person name="Castanera R."/>
            <person name="Culley D."/>
            <person name="Daum C."/>
            <person name="Ezra D."/>
            <person name="Gonzalez J."/>
            <person name="Henrissat B."/>
            <person name="Kuo A."/>
            <person name="Liang C."/>
            <person name="Lipzen A."/>
            <person name="Lutzoni F."/>
            <person name="Magnuson J."/>
            <person name="Mondo S."/>
            <person name="Nolan M."/>
            <person name="Ohm R."/>
            <person name="Pangilinan J."/>
            <person name="Park H.-J."/>
            <person name="Ramirez L."/>
            <person name="Alfaro M."/>
            <person name="Sun H."/>
            <person name="Tritt A."/>
            <person name="Yoshinaga Y."/>
            <person name="Zwiers L.-H."/>
            <person name="Turgeon B."/>
            <person name="Goodwin S."/>
            <person name="Spatafora J."/>
            <person name="Crous P."/>
            <person name="Grigoriev I."/>
        </authorList>
    </citation>
    <scope>NUCLEOTIDE SEQUENCE</scope>
    <source>
        <strain evidence="5">CBS 269.34</strain>
    </source>
</reference>
<dbReference type="Gene3D" id="3.40.50.720">
    <property type="entry name" value="NAD(P)-binding Rossmann-like Domain"/>
    <property type="match status" value="1"/>
</dbReference>
<dbReference type="Proteomes" id="UP000799750">
    <property type="component" value="Unassembled WGS sequence"/>
</dbReference>
<feature type="domain" description="NAD(P)-binding" evidence="4">
    <location>
        <begin position="9"/>
        <end position="148"/>
    </location>
</feature>
<dbReference type="InterPro" id="IPR016040">
    <property type="entry name" value="NAD(P)-bd_dom"/>
</dbReference>